<accession>B8IVH8</accession>
<proteinExistence type="predicted"/>
<keyword evidence="2" id="KW-0614">Plasmid</keyword>
<name>B8IVH8_METNO</name>
<organism evidence="2 3">
    <name type="scientific">Methylobacterium nodulans (strain LMG 21967 / CNCM I-2342 / ORS 2060)</name>
    <dbReference type="NCBI Taxonomy" id="460265"/>
    <lineage>
        <taxon>Bacteria</taxon>
        <taxon>Pseudomonadati</taxon>
        <taxon>Pseudomonadota</taxon>
        <taxon>Alphaproteobacteria</taxon>
        <taxon>Hyphomicrobiales</taxon>
        <taxon>Methylobacteriaceae</taxon>
        <taxon>Methylobacterium</taxon>
    </lineage>
</organism>
<evidence type="ECO:0000256" key="1">
    <source>
        <dbReference type="SAM" id="Phobius"/>
    </source>
</evidence>
<reference evidence="3" key="1">
    <citation type="submission" date="2009-01" db="EMBL/GenBank/DDBJ databases">
        <title>Complete sequence of plasmid 1 of Methylobacterium nodulans ORS 2060.</title>
        <authorList>
            <consortium name="US DOE Joint Genome Institute"/>
            <person name="Lucas S."/>
            <person name="Copeland A."/>
            <person name="Lapidus A."/>
            <person name="Glavina del Rio T."/>
            <person name="Dalin E."/>
            <person name="Tice H."/>
            <person name="Bruce D."/>
            <person name="Goodwin L."/>
            <person name="Pitluck S."/>
            <person name="Sims D."/>
            <person name="Brettin T."/>
            <person name="Detter J.C."/>
            <person name="Han C."/>
            <person name="Larimer F."/>
            <person name="Land M."/>
            <person name="Hauser L."/>
            <person name="Kyrpides N."/>
            <person name="Ivanova N."/>
            <person name="Marx C.J."/>
            <person name="Richardson P."/>
        </authorList>
    </citation>
    <scope>NUCLEOTIDE SEQUENCE [LARGE SCALE GENOMIC DNA]</scope>
    <source>
        <strain evidence="3">LMG 21967 / CNCM I-2342 / ORS 2060</strain>
        <plasmid evidence="3">Plasmid pMNOD01</plasmid>
    </source>
</reference>
<evidence type="ECO:0000313" key="3">
    <source>
        <dbReference type="Proteomes" id="UP000008207"/>
    </source>
</evidence>
<keyword evidence="1" id="KW-0812">Transmembrane</keyword>
<feature type="transmembrane region" description="Helical" evidence="1">
    <location>
        <begin position="6"/>
        <end position="24"/>
    </location>
</feature>
<dbReference type="OrthoDB" id="1425477at2"/>
<keyword evidence="1" id="KW-0472">Membrane</keyword>
<dbReference type="HOGENOM" id="CLU_1114809_0_0_5"/>
<keyword evidence="1" id="KW-1133">Transmembrane helix</keyword>
<dbReference type="RefSeq" id="WP_015933970.1">
    <property type="nucleotide sequence ID" value="NC_011892.1"/>
</dbReference>
<keyword evidence="3" id="KW-1185">Reference proteome</keyword>
<dbReference type="Proteomes" id="UP000008207">
    <property type="component" value="Plasmid pMNOD01"/>
</dbReference>
<protein>
    <submittedName>
        <fullName evidence="2">Uncharacterized protein</fullName>
    </submittedName>
</protein>
<geneLocation type="plasmid" evidence="2 3">
    <name>pMNOD01</name>
</geneLocation>
<dbReference type="EMBL" id="CP001350">
    <property type="protein sequence ID" value="ACL62418.1"/>
    <property type="molecule type" value="Genomic_DNA"/>
</dbReference>
<evidence type="ECO:0000313" key="2">
    <source>
        <dbReference type="EMBL" id="ACL62418.1"/>
    </source>
</evidence>
<gene>
    <name evidence="2" type="ordered locus">Mnod_8267</name>
</gene>
<sequence length="238" mass="26547">MDWIGPAVVAAAVSGIVSTVGFVVNRATTLATHRERLTADRTLAERKSEFDKDLAERKFRYDRDLNDHKRGVELAETVLSDFYQMTAVLQEIRNSGALSNEWEERTPEPGETEWQAQNRNTYFVPLASIRRNSEFLSGMMSRRYRSKAMLGAEIDAAFQAVHEILVRVQVSAGTLMRLVDGSGEGRQRNQALRDRCEADIWMGAGDPNAPDQLAEQMEQAVAAAERVCQRIITGEGAA</sequence>
<dbReference type="KEGG" id="mno:Mnod_8267"/>
<dbReference type="AlphaFoldDB" id="B8IVH8"/>